<dbReference type="Gene3D" id="2.40.170.20">
    <property type="entry name" value="TonB-dependent receptor, beta-barrel domain"/>
    <property type="match status" value="1"/>
</dbReference>
<feature type="domain" description="TonB-dependent receptor-like beta-barrel" evidence="11">
    <location>
        <begin position="453"/>
        <end position="909"/>
    </location>
</feature>
<dbReference type="InterPro" id="IPR023997">
    <property type="entry name" value="TonB-dep_OMP_SusC/RagA_CS"/>
</dbReference>
<dbReference type="InterPro" id="IPR000531">
    <property type="entry name" value="Beta-barrel_TonB"/>
</dbReference>
<dbReference type="InterPro" id="IPR012910">
    <property type="entry name" value="Plug_dom"/>
</dbReference>
<dbReference type="NCBIfam" id="TIGR04057">
    <property type="entry name" value="SusC_RagA_signa"/>
    <property type="match status" value="1"/>
</dbReference>
<keyword evidence="3 8" id="KW-1134">Transmembrane beta strand</keyword>
<gene>
    <name evidence="13" type="ordered locus">Palpr_2009</name>
</gene>
<evidence type="ECO:0000256" key="1">
    <source>
        <dbReference type="ARBA" id="ARBA00004571"/>
    </source>
</evidence>
<comment type="similarity">
    <text evidence="8 9">Belongs to the TonB-dependent receptor family.</text>
</comment>
<evidence type="ECO:0000259" key="12">
    <source>
        <dbReference type="Pfam" id="PF07715"/>
    </source>
</evidence>
<feature type="transmembrane region" description="Helical" evidence="10">
    <location>
        <begin position="21"/>
        <end position="39"/>
    </location>
</feature>
<keyword evidence="4 8" id="KW-0812">Transmembrane</keyword>
<dbReference type="InterPro" id="IPR023996">
    <property type="entry name" value="TonB-dep_OMP_SusC/RagA"/>
</dbReference>
<keyword evidence="13" id="KW-0675">Receptor</keyword>
<keyword evidence="2 8" id="KW-0813">Transport</keyword>
<dbReference type="EMBL" id="CP002345">
    <property type="protein sequence ID" value="ADQ80146.1"/>
    <property type="molecule type" value="Genomic_DNA"/>
</dbReference>
<feature type="domain" description="TonB-dependent receptor plug" evidence="12">
    <location>
        <begin position="136"/>
        <end position="242"/>
    </location>
</feature>
<evidence type="ECO:0000256" key="6">
    <source>
        <dbReference type="ARBA" id="ARBA00023136"/>
    </source>
</evidence>
<sequence>MEKKCRNSLISFFQKNRTELVLKKFWILMMLSVSMYTFAQNKHVIKGVVTDTKQEPLIGATVMVKGNSSLVTVTDINGQFTLSVPDQNQTLVISYIGMTQQLVPITPKSQNLKIELSEDKLQLDEVVVVGYGTMKKSDVTGSVAKIGSADLKNLSTSDAAVALQGKAAGVQVLLNSGAPGKGADIRVRGMSSNSANNGPLLIVDGLKVDNIQYLDPEMIESMEILKDAASAAIYGAQAGNGVVLITTKSGSKSKNGTVFYNAQWQNKSLARKLDVMNADQYIAYGKEVGFITDAVLKNSGYVPGTDVNWANEVFTPTWTSRHTLGFQGGNDSGSYFVAINNVNENGIFKGDKDVYKRLSLQTNGEYKIKPWLTVGVNNSIEKWSTKSVSQQSDNGSALLAAVTSDPLFGPLVTDPATQLTVAQKTAIANGVAVLKNEDGLYYRVSPISGESQSSNPFIQRDRTDGSSDGINIRGLAYLNFNPIKGLVYTSRFGYRISQGNSHSYSAPFVANDFVKSSVYNIQANANTSYYYQFENFINYNKTIADKHEVGAMAGMSWEANHSDNVSVTSEGADILKGYDPNFRYINYLLANAQKTVGNAPGDSKNMSYFGRLTYTFDKRYSIQGNFRADAFDASKLPKAARWGYFPSVSAGWTLSNESFIKDNISEKILSSLKLRAGWGRNGNISVLNGYPYATIINKNSNWYQYDQTGAQTYGSVTNGLPNPDLTWETSEQIDLGLEGRMFNGRLSFELGYYKKETKGLLVTVTPVVETGVGSTVKNAGNVDNKGFELVLGWKDKIGDLTYSVNANMSTLNNKLTYLDPSIKQINGTTLQGSSIVTECKVGEPLWYFKGYKFDKFDANGLATFKDVNGDGKWDSNDVTNIGSGLPTFNYGITINLGYKGFDLLVFGTGAAGFDIIPQAWRVDRKYCNNYSWYYENSWTPQNTNAKFPAVKNWTKDAYSSDLAVFKGDYFKIKQIQLGYTIPSKITKKFFISNLRVFGSLDNFFTFTKYFGLDPETASANNSSSLGIDMGTYPTAKQATFGVNLSF</sequence>
<dbReference type="NCBIfam" id="TIGR04056">
    <property type="entry name" value="OMP_RagA_SusC"/>
    <property type="match status" value="1"/>
</dbReference>
<dbReference type="SUPFAM" id="SSF56935">
    <property type="entry name" value="Porins"/>
    <property type="match status" value="1"/>
</dbReference>
<dbReference type="AlphaFoldDB" id="E4T602"/>
<evidence type="ECO:0000259" key="11">
    <source>
        <dbReference type="Pfam" id="PF00593"/>
    </source>
</evidence>
<reference key="1">
    <citation type="submission" date="2010-11" db="EMBL/GenBank/DDBJ databases">
        <title>The complete genome of Paludibacter propionicigenes DSM 17365.</title>
        <authorList>
            <consortium name="US DOE Joint Genome Institute (JGI-PGF)"/>
            <person name="Lucas S."/>
            <person name="Copeland A."/>
            <person name="Lapidus A."/>
            <person name="Bruce D."/>
            <person name="Goodwin L."/>
            <person name="Pitluck S."/>
            <person name="Kyrpides N."/>
            <person name="Mavromatis K."/>
            <person name="Ivanova N."/>
            <person name="Munk A.C."/>
            <person name="Brettin T."/>
            <person name="Detter J.C."/>
            <person name="Han C."/>
            <person name="Tapia R."/>
            <person name="Land M."/>
            <person name="Hauser L."/>
            <person name="Markowitz V."/>
            <person name="Cheng J.-F."/>
            <person name="Hugenholtz P."/>
            <person name="Woyke T."/>
            <person name="Wu D."/>
            <person name="Gronow S."/>
            <person name="Wellnitz S."/>
            <person name="Brambilla E."/>
            <person name="Klenk H.-P."/>
            <person name="Eisen J.A."/>
        </authorList>
    </citation>
    <scope>NUCLEOTIDE SEQUENCE</scope>
    <source>
        <strain>WB4</strain>
    </source>
</reference>
<dbReference type="Pfam" id="PF00593">
    <property type="entry name" value="TonB_dep_Rec_b-barrel"/>
    <property type="match status" value="1"/>
</dbReference>
<evidence type="ECO:0000256" key="2">
    <source>
        <dbReference type="ARBA" id="ARBA00022448"/>
    </source>
</evidence>
<dbReference type="HOGENOM" id="CLU_004317_0_2_10"/>
<dbReference type="Gene3D" id="2.60.40.1120">
    <property type="entry name" value="Carboxypeptidase-like, regulatory domain"/>
    <property type="match status" value="1"/>
</dbReference>
<organism evidence="13 14">
    <name type="scientific">Paludibacter propionicigenes (strain DSM 17365 / JCM 13257 / WB4)</name>
    <dbReference type="NCBI Taxonomy" id="694427"/>
    <lineage>
        <taxon>Bacteria</taxon>
        <taxon>Pseudomonadati</taxon>
        <taxon>Bacteroidota</taxon>
        <taxon>Bacteroidia</taxon>
        <taxon>Bacteroidales</taxon>
        <taxon>Paludibacteraceae</taxon>
        <taxon>Paludibacter</taxon>
    </lineage>
</organism>
<keyword evidence="7 8" id="KW-0998">Cell outer membrane</keyword>
<dbReference type="InterPro" id="IPR039426">
    <property type="entry name" value="TonB-dep_rcpt-like"/>
</dbReference>
<protein>
    <submittedName>
        <fullName evidence="13">TonB-dependent receptor plug</fullName>
    </submittedName>
</protein>
<dbReference type="SUPFAM" id="SSF49464">
    <property type="entry name" value="Carboxypeptidase regulatory domain-like"/>
    <property type="match status" value="1"/>
</dbReference>
<dbReference type="eggNOG" id="COG1629">
    <property type="taxonomic scope" value="Bacteria"/>
</dbReference>
<name>E4T602_PALPW</name>
<evidence type="ECO:0000256" key="10">
    <source>
        <dbReference type="SAM" id="Phobius"/>
    </source>
</evidence>
<reference evidence="13 14" key="2">
    <citation type="journal article" date="2011" name="Stand. Genomic Sci.">
        <title>Complete genome sequence of Paludibacter propionicigenes type strain (WB4).</title>
        <authorList>
            <person name="Gronow S."/>
            <person name="Munk C."/>
            <person name="Lapidus A."/>
            <person name="Nolan M."/>
            <person name="Lucas S."/>
            <person name="Hammon N."/>
            <person name="Deshpande S."/>
            <person name="Cheng J.F."/>
            <person name="Tapia R."/>
            <person name="Han C."/>
            <person name="Goodwin L."/>
            <person name="Pitluck S."/>
            <person name="Liolios K."/>
            <person name="Ivanova N."/>
            <person name="Mavromatis K."/>
            <person name="Mikhailova N."/>
            <person name="Pati A."/>
            <person name="Chen A."/>
            <person name="Palaniappan K."/>
            <person name="Land M."/>
            <person name="Hauser L."/>
            <person name="Chang Y.J."/>
            <person name="Jeffries C.D."/>
            <person name="Brambilla E."/>
            <person name="Rohde M."/>
            <person name="Goker M."/>
            <person name="Detter J.C."/>
            <person name="Woyke T."/>
            <person name="Bristow J."/>
            <person name="Eisen J.A."/>
            <person name="Markowitz V."/>
            <person name="Hugenholtz P."/>
            <person name="Kyrpides N.C."/>
            <person name="Klenk H.P."/>
        </authorList>
    </citation>
    <scope>NUCLEOTIDE SEQUENCE [LARGE SCALE GENOMIC DNA]</scope>
    <source>
        <strain evidence="14">DSM 17365 / JCM 13257 / WB4</strain>
    </source>
</reference>
<evidence type="ECO:0000313" key="13">
    <source>
        <dbReference type="EMBL" id="ADQ80146.1"/>
    </source>
</evidence>
<evidence type="ECO:0000256" key="7">
    <source>
        <dbReference type="ARBA" id="ARBA00023237"/>
    </source>
</evidence>
<dbReference type="PROSITE" id="PS52016">
    <property type="entry name" value="TONB_DEPENDENT_REC_3"/>
    <property type="match status" value="1"/>
</dbReference>
<dbReference type="GO" id="GO:0009279">
    <property type="term" value="C:cell outer membrane"/>
    <property type="evidence" value="ECO:0007669"/>
    <property type="project" value="UniProtKB-SubCell"/>
</dbReference>
<dbReference type="Pfam" id="PF07715">
    <property type="entry name" value="Plug"/>
    <property type="match status" value="1"/>
</dbReference>
<dbReference type="InterPro" id="IPR008969">
    <property type="entry name" value="CarboxyPept-like_regulatory"/>
</dbReference>
<comment type="subcellular location">
    <subcellularLocation>
        <location evidence="1 8">Cell outer membrane</location>
        <topology evidence="1 8">Multi-pass membrane protein</topology>
    </subcellularLocation>
</comment>
<dbReference type="InterPro" id="IPR036942">
    <property type="entry name" value="Beta-barrel_TonB_sf"/>
</dbReference>
<dbReference type="Proteomes" id="UP000008718">
    <property type="component" value="Chromosome"/>
</dbReference>
<dbReference type="Pfam" id="PF13715">
    <property type="entry name" value="CarbopepD_reg_2"/>
    <property type="match status" value="1"/>
</dbReference>
<keyword evidence="14" id="KW-1185">Reference proteome</keyword>
<evidence type="ECO:0000256" key="4">
    <source>
        <dbReference type="ARBA" id="ARBA00022692"/>
    </source>
</evidence>
<evidence type="ECO:0000256" key="9">
    <source>
        <dbReference type="RuleBase" id="RU003357"/>
    </source>
</evidence>
<dbReference type="InterPro" id="IPR037066">
    <property type="entry name" value="Plug_dom_sf"/>
</dbReference>
<evidence type="ECO:0000256" key="5">
    <source>
        <dbReference type="ARBA" id="ARBA00023077"/>
    </source>
</evidence>
<accession>E4T602</accession>
<evidence type="ECO:0000313" key="14">
    <source>
        <dbReference type="Proteomes" id="UP000008718"/>
    </source>
</evidence>
<keyword evidence="6 8" id="KW-0472">Membrane</keyword>
<dbReference type="KEGG" id="ppn:Palpr_2009"/>
<dbReference type="Gene3D" id="2.170.130.10">
    <property type="entry name" value="TonB-dependent receptor, plug domain"/>
    <property type="match status" value="1"/>
</dbReference>
<evidence type="ECO:0000256" key="8">
    <source>
        <dbReference type="PROSITE-ProRule" id="PRU01360"/>
    </source>
</evidence>
<dbReference type="OrthoDB" id="1109428at2"/>
<evidence type="ECO:0000256" key="3">
    <source>
        <dbReference type="ARBA" id="ARBA00022452"/>
    </source>
</evidence>
<proteinExistence type="inferred from homology"/>
<dbReference type="STRING" id="694427.Palpr_2009"/>
<keyword evidence="5 9" id="KW-0798">TonB box</keyword>
<dbReference type="FunFam" id="2.170.130.10:FF:000008">
    <property type="entry name" value="SusC/RagA family TonB-linked outer membrane protein"/>
    <property type="match status" value="1"/>
</dbReference>
<keyword evidence="10" id="KW-1133">Transmembrane helix</keyword>